<dbReference type="Proteomes" id="UP000054217">
    <property type="component" value="Unassembled WGS sequence"/>
</dbReference>
<feature type="region of interest" description="Disordered" evidence="1">
    <location>
        <begin position="275"/>
        <end position="305"/>
    </location>
</feature>
<dbReference type="OrthoDB" id="2645380at2759"/>
<dbReference type="AlphaFoldDB" id="A0A0C3KCC0"/>
<reference evidence="3" key="2">
    <citation type="submission" date="2015-01" db="EMBL/GenBank/DDBJ databases">
        <title>Evolutionary Origins and Diversification of the Mycorrhizal Mutualists.</title>
        <authorList>
            <consortium name="DOE Joint Genome Institute"/>
            <consortium name="Mycorrhizal Genomics Consortium"/>
            <person name="Kohler A."/>
            <person name="Kuo A."/>
            <person name="Nagy L.G."/>
            <person name="Floudas D."/>
            <person name="Copeland A."/>
            <person name="Barry K.W."/>
            <person name="Cichocki N."/>
            <person name="Veneault-Fourrey C."/>
            <person name="LaButti K."/>
            <person name="Lindquist E.A."/>
            <person name="Lipzen A."/>
            <person name="Lundell T."/>
            <person name="Morin E."/>
            <person name="Murat C."/>
            <person name="Riley R."/>
            <person name="Ohm R."/>
            <person name="Sun H."/>
            <person name="Tunlid A."/>
            <person name="Henrissat B."/>
            <person name="Grigoriev I.V."/>
            <person name="Hibbett D.S."/>
            <person name="Martin F."/>
        </authorList>
    </citation>
    <scope>NUCLEOTIDE SEQUENCE [LARGE SCALE GENOMIC DNA]</scope>
    <source>
        <strain evidence="3">Marx 270</strain>
    </source>
</reference>
<proteinExistence type="predicted"/>
<feature type="region of interest" description="Disordered" evidence="1">
    <location>
        <begin position="234"/>
        <end position="259"/>
    </location>
</feature>
<name>A0A0C3KCC0_PISTI</name>
<evidence type="ECO:0000313" key="3">
    <source>
        <dbReference type="Proteomes" id="UP000054217"/>
    </source>
</evidence>
<dbReference type="InParanoid" id="A0A0C3KCC0"/>
<evidence type="ECO:0000313" key="2">
    <source>
        <dbReference type="EMBL" id="KIO07282.1"/>
    </source>
</evidence>
<protein>
    <submittedName>
        <fullName evidence="2">Uncharacterized protein</fullName>
    </submittedName>
</protein>
<gene>
    <name evidence="2" type="ORF">M404DRAFT_136376</name>
</gene>
<evidence type="ECO:0000256" key="1">
    <source>
        <dbReference type="SAM" id="MobiDB-lite"/>
    </source>
</evidence>
<sequence>REQEDNIKSLQMDSQWTKHLKLYAKTLCEAHQIPDKTLMDFINICNVFYMLIDIKAHLIKSEVAQKSTQFQTLQEVLRGKDFEASLHTCLVACMLSPNLTAYVTDTQQHIMEFISEHPDMFKVLAAVLDDAELKGILGKLVMKSLASIRSTLKSQLVMSIVKKTCIIDVMKVLARSSSSMETEVSHWNQVAFLHRCLQIFLIRTSDHHITSLDACYMACLLPMLKSDMHAKIQQDMGKDLDDPEEQTQEGNREGHGDGIGDICVTAATEDLDGSFFNDTTPLEDDADSPIDGEDSNTDGVNDLDNDDSGFGLNGKLVQFNRQKFWNYVDYMLALLRDTSHKATNSKEDYKKEINRYVM</sequence>
<feature type="non-terminal residue" evidence="2">
    <location>
        <position position="1"/>
    </location>
</feature>
<accession>A0A0C3KCC0</accession>
<dbReference type="STRING" id="870435.A0A0C3KCC0"/>
<dbReference type="HOGENOM" id="CLU_043184_0_0_1"/>
<feature type="compositionally biased region" description="Acidic residues" evidence="1">
    <location>
        <begin position="281"/>
        <end position="305"/>
    </location>
</feature>
<organism evidence="2 3">
    <name type="scientific">Pisolithus tinctorius Marx 270</name>
    <dbReference type="NCBI Taxonomy" id="870435"/>
    <lineage>
        <taxon>Eukaryota</taxon>
        <taxon>Fungi</taxon>
        <taxon>Dikarya</taxon>
        <taxon>Basidiomycota</taxon>
        <taxon>Agaricomycotina</taxon>
        <taxon>Agaricomycetes</taxon>
        <taxon>Agaricomycetidae</taxon>
        <taxon>Boletales</taxon>
        <taxon>Sclerodermatineae</taxon>
        <taxon>Pisolithaceae</taxon>
        <taxon>Pisolithus</taxon>
    </lineage>
</organism>
<reference evidence="2 3" key="1">
    <citation type="submission" date="2014-04" db="EMBL/GenBank/DDBJ databases">
        <authorList>
            <consortium name="DOE Joint Genome Institute"/>
            <person name="Kuo A."/>
            <person name="Kohler A."/>
            <person name="Costa M.D."/>
            <person name="Nagy L.G."/>
            <person name="Floudas D."/>
            <person name="Copeland A."/>
            <person name="Barry K.W."/>
            <person name="Cichocki N."/>
            <person name="Veneault-Fourrey C."/>
            <person name="LaButti K."/>
            <person name="Lindquist E.A."/>
            <person name="Lipzen A."/>
            <person name="Lundell T."/>
            <person name="Morin E."/>
            <person name="Murat C."/>
            <person name="Sun H."/>
            <person name="Tunlid A."/>
            <person name="Henrissat B."/>
            <person name="Grigoriev I.V."/>
            <person name="Hibbett D.S."/>
            <person name="Martin F."/>
            <person name="Nordberg H.P."/>
            <person name="Cantor M.N."/>
            <person name="Hua S.X."/>
        </authorList>
    </citation>
    <scope>NUCLEOTIDE SEQUENCE [LARGE SCALE GENOMIC DNA]</scope>
    <source>
        <strain evidence="2 3">Marx 270</strain>
    </source>
</reference>
<dbReference type="EMBL" id="KN831960">
    <property type="protein sequence ID" value="KIO07282.1"/>
    <property type="molecule type" value="Genomic_DNA"/>
</dbReference>
<keyword evidence="3" id="KW-1185">Reference proteome</keyword>